<keyword evidence="3" id="KW-1185">Reference proteome</keyword>
<dbReference type="EMBL" id="CAJVPV010039057">
    <property type="protein sequence ID" value="CAG8757691.1"/>
    <property type="molecule type" value="Genomic_DNA"/>
</dbReference>
<keyword evidence="1" id="KW-0175">Coiled coil</keyword>
<evidence type="ECO:0000313" key="2">
    <source>
        <dbReference type="EMBL" id="CAG8757691.1"/>
    </source>
</evidence>
<feature type="non-terminal residue" evidence="2">
    <location>
        <position position="198"/>
    </location>
</feature>
<organism evidence="2 3">
    <name type="scientific">Acaulospora morrowiae</name>
    <dbReference type="NCBI Taxonomy" id="94023"/>
    <lineage>
        <taxon>Eukaryota</taxon>
        <taxon>Fungi</taxon>
        <taxon>Fungi incertae sedis</taxon>
        <taxon>Mucoromycota</taxon>
        <taxon>Glomeromycotina</taxon>
        <taxon>Glomeromycetes</taxon>
        <taxon>Diversisporales</taxon>
        <taxon>Acaulosporaceae</taxon>
        <taxon>Acaulospora</taxon>
    </lineage>
</organism>
<gene>
    <name evidence="2" type="ORF">AMORRO_LOCUS15705</name>
</gene>
<dbReference type="OrthoDB" id="2445505at2759"/>
<protein>
    <submittedName>
        <fullName evidence="2">14225_t:CDS:1</fullName>
    </submittedName>
</protein>
<sequence>MRYSHGKNQDQIISPYIQKKASDYISDTLYKPGKSINELNHNNKQLKQKVQKLQRSEDRVIHKVRKLNGSVAQFKRKHHQCISQTRAVARHPPELKDDDIKAMIRNIVKKNKKEYSTDFIRLTLQVSQIGQTSFNTIAASINTIFNFLMGDDTESWISAATISRWYREVSELHMRNVFQQANQSSYFTFGMRADESSR</sequence>
<proteinExistence type="predicted"/>
<dbReference type="AlphaFoldDB" id="A0A9N9IZR8"/>
<name>A0A9N9IZR8_9GLOM</name>
<feature type="coiled-coil region" evidence="1">
    <location>
        <begin position="36"/>
        <end position="63"/>
    </location>
</feature>
<reference evidence="2" key="1">
    <citation type="submission" date="2021-06" db="EMBL/GenBank/DDBJ databases">
        <authorList>
            <person name="Kallberg Y."/>
            <person name="Tangrot J."/>
            <person name="Rosling A."/>
        </authorList>
    </citation>
    <scope>NUCLEOTIDE SEQUENCE</scope>
    <source>
        <strain evidence="2">CL551</strain>
    </source>
</reference>
<comment type="caution">
    <text evidence="2">The sequence shown here is derived from an EMBL/GenBank/DDBJ whole genome shotgun (WGS) entry which is preliminary data.</text>
</comment>
<dbReference type="Proteomes" id="UP000789342">
    <property type="component" value="Unassembled WGS sequence"/>
</dbReference>
<evidence type="ECO:0000256" key="1">
    <source>
        <dbReference type="SAM" id="Coils"/>
    </source>
</evidence>
<evidence type="ECO:0000313" key="3">
    <source>
        <dbReference type="Proteomes" id="UP000789342"/>
    </source>
</evidence>
<accession>A0A9N9IZR8</accession>